<organism evidence="1 2">
    <name type="scientific">Coemansia reversa (strain ATCC 12441 / NRRL 1564)</name>
    <dbReference type="NCBI Taxonomy" id="763665"/>
    <lineage>
        <taxon>Eukaryota</taxon>
        <taxon>Fungi</taxon>
        <taxon>Fungi incertae sedis</taxon>
        <taxon>Zoopagomycota</taxon>
        <taxon>Kickxellomycotina</taxon>
        <taxon>Kickxellomycetes</taxon>
        <taxon>Kickxellales</taxon>
        <taxon>Kickxellaceae</taxon>
        <taxon>Coemansia</taxon>
    </lineage>
</organism>
<proteinExistence type="predicted"/>
<evidence type="ECO:0000313" key="1">
    <source>
        <dbReference type="EMBL" id="PIA16150.1"/>
    </source>
</evidence>
<accession>A0A2G5BAX1</accession>
<name>A0A2G5BAX1_COERN</name>
<reference evidence="1 2" key="1">
    <citation type="journal article" date="2015" name="Genome Biol. Evol.">
        <title>Phylogenomic analyses indicate that early fungi evolved digesting cell walls of algal ancestors of land plants.</title>
        <authorList>
            <person name="Chang Y."/>
            <person name="Wang S."/>
            <person name="Sekimoto S."/>
            <person name="Aerts A.L."/>
            <person name="Choi C."/>
            <person name="Clum A."/>
            <person name="LaButti K.M."/>
            <person name="Lindquist E.A."/>
            <person name="Yee Ngan C."/>
            <person name="Ohm R.A."/>
            <person name="Salamov A.A."/>
            <person name="Grigoriev I.V."/>
            <person name="Spatafora J.W."/>
            <person name="Berbee M.L."/>
        </authorList>
    </citation>
    <scope>NUCLEOTIDE SEQUENCE [LARGE SCALE GENOMIC DNA]</scope>
    <source>
        <strain evidence="1 2">NRRL 1564</strain>
    </source>
</reference>
<dbReference type="EMBL" id="KZ303502">
    <property type="protein sequence ID" value="PIA16150.1"/>
    <property type="molecule type" value="Genomic_DNA"/>
</dbReference>
<evidence type="ECO:0000313" key="2">
    <source>
        <dbReference type="Proteomes" id="UP000242474"/>
    </source>
</evidence>
<keyword evidence="2" id="KW-1185">Reference proteome</keyword>
<dbReference type="Proteomes" id="UP000242474">
    <property type="component" value="Unassembled WGS sequence"/>
</dbReference>
<dbReference type="AlphaFoldDB" id="A0A2G5BAX1"/>
<sequence>MSAWQSAAAGAALPIQAMSVLMAISDGVKHSDTHVASLLLYRITQAQSTMAAALLSAWRQRITAMTPTLASRPPRLLPARRAGSVSQSMACTRTGFKENQGTRAWWVNRRFRCSVRMPAGHRIPLSRPPDHRVKTWGKAHVGCDTRNLCALDCKSSR</sequence>
<gene>
    <name evidence="1" type="ORF">COEREDRAFT_8807</name>
</gene>
<protein>
    <submittedName>
        <fullName evidence="1">Uncharacterized protein</fullName>
    </submittedName>
</protein>